<comment type="similarity">
    <text evidence="2">Belongs to the ninjurin family.</text>
</comment>
<comment type="subcellular location">
    <subcellularLocation>
        <location evidence="1">Membrane</location>
        <topology evidence="1">Multi-pass membrane protein</topology>
    </subcellularLocation>
</comment>
<dbReference type="FunCoup" id="A0A6P7EYM7">
    <property type="interactions" value="7"/>
</dbReference>
<proteinExistence type="inferred from homology"/>
<keyword evidence="3 8" id="KW-0812">Transmembrane</keyword>
<organism evidence="11">
    <name type="scientific">Diabrotica virgifera virgifera</name>
    <name type="common">western corn rootworm</name>
    <dbReference type="NCBI Taxonomy" id="50390"/>
    <lineage>
        <taxon>Eukaryota</taxon>
        <taxon>Metazoa</taxon>
        <taxon>Ecdysozoa</taxon>
        <taxon>Arthropoda</taxon>
        <taxon>Hexapoda</taxon>
        <taxon>Insecta</taxon>
        <taxon>Pterygota</taxon>
        <taxon>Neoptera</taxon>
        <taxon>Endopterygota</taxon>
        <taxon>Coleoptera</taxon>
        <taxon>Polyphaga</taxon>
        <taxon>Cucujiformia</taxon>
        <taxon>Chrysomeloidea</taxon>
        <taxon>Chrysomelidae</taxon>
        <taxon>Galerucinae</taxon>
        <taxon>Diabroticina</taxon>
        <taxon>Diabroticites</taxon>
        <taxon>Diabrotica</taxon>
    </lineage>
</organism>
<keyword evidence="6 8" id="KW-0472">Membrane</keyword>
<dbReference type="AlphaFoldDB" id="A0A6P7EYM7"/>
<dbReference type="GeneID" id="114324443"/>
<dbReference type="PANTHER" id="PTHR12316:SF17">
    <property type="entry name" value="NINJURIN C, ISOFORM D"/>
    <property type="match status" value="1"/>
</dbReference>
<sequence>MGNMSQKDSKVNVAGQNHQTHHTHRDGNVISEILRSTLDVNKYATKKTIAQGLLDIALLTANASQLKFILQVGEEHQFYLLMLILISTSIILQVIQAALCVILGGSYDINKEHHQDNANKTNNIIMVVNIVIMAVNVIINSFEMKSEYLINMFHAAKTSTTTIASTIKS</sequence>
<evidence type="ECO:0000256" key="5">
    <source>
        <dbReference type="ARBA" id="ARBA00022989"/>
    </source>
</evidence>
<keyword evidence="4" id="KW-0130">Cell adhesion</keyword>
<dbReference type="GO" id="GO:0042246">
    <property type="term" value="P:tissue regeneration"/>
    <property type="evidence" value="ECO:0007669"/>
    <property type="project" value="InterPro"/>
</dbReference>
<evidence type="ECO:0000313" key="11">
    <source>
        <dbReference type="RefSeq" id="XP_028128101.1"/>
    </source>
</evidence>
<accession>A0A6P7EYM7</accession>
<reference evidence="9" key="2">
    <citation type="submission" date="2025-05" db="UniProtKB">
        <authorList>
            <consortium name="EnsemblMetazoa"/>
        </authorList>
    </citation>
    <scope>IDENTIFICATION</scope>
</reference>
<dbReference type="GO" id="GO:0016020">
    <property type="term" value="C:membrane"/>
    <property type="evidence" value="ECO:0007669"/>
    <property type="project" value="UniProtKB-SubCell"/>
</dbReference>
<evidence type="ECO:0000256" key="3">
    <source>
        <dbReference type="ARBA" id="ARBA00022692"/>
    </source>
</evidence>
<dbReference type="RefSeq" id="XP_028128101.1">
    <property type="nucleotide sequence ID" value="XM_028272300.1"/>
</dbReference>
<gene>
    <name evidence="11" type="primary">LOC114324443</name>
</gene>
<evidence type="ECO:0000256" key="1">
    <source>
        <dbReference type="ARBA" id="ARBA00004141"/>
    </source>
</evidence>
<protein>
    <submittedName>
        <fullName evidence="11">Ninjurin-2-like isoform X1</fullName>
    </submittedName>
</protein>
<evidence type="ECO:0000256" key="4">
    <source>
        <dbReference type="ARBA" id="ARBA00022889"/>
    </source>
</evidence>
<dbReference type="OrthoDB" id="6114058at2759"/>
<dbReference type="PANTHER" id="PTHR12316">
    <property type="entry name" value="NINJURIN-RELATED"/>
    <property type="match status" value="1"/>
</dbReference>
<evidence type="ECO:0000313" key="9">
    <source>
        <dbReference type="EnsemblMetazoa" id="XP_028128101.1"/>
    </source>
</evidence>
<feature type="region of interest" description="Disordered" evidence="7">
    <location>
        <begin position="1"/>
        <end position="26"/>
    </location>
</feature>
<reference evidence="11" key="1">
    <citation type="submission" date="2025-04" db="UniProtKB">
        <authorList>
            <consortium name="RefSeq"/>
        </authorList>
    </citation>
    <scope>IDENTIFICATION</scope>
    <source>
        <tissue evidence="11">Whole insect</tissue>
    </source>
</reference>
<feature type="transmembrane region" description="Helical" evidence="8">
    <location>
        <begin position="78"/>
        <end position="104"/>
    </location>
</feature>
<dbReference type="Proteomes" id="UP001652700">
    <property type="component" value="Unplaced"/>
</dbReference>
<name>A0A6P7EYM7_DIAVI</name>
<evidence type="ECO:0000256" key="2">
    <source>
        <dbReference type="ARBA" id="ARBA00008141"/>
    </source>
</evidence>
<evidence type="ECO:0000313" key="10">
    <source>
        <dbReference type="Proteomes" id="UP001652700"/>
    </source>
</evidence>
<evidence type="ECO:0000256" key="6">
    <source>
        <dbReference type="ARBA" id="ARBA00023136"/>
    </source>
</evidence>
<dbReference type="InterPro" id="IPR007007">
    <property type="entry name" value="Ninjurin"/>
</dbReference>
<dbReference type="InParanoid" id="A0A6P7EYM7"/>
<feature type="transmembrane region" description="Helical" evidence="8">
    <location>
        <begin position="124"/>
        <end position="142"/>
    </location>
</feature>
<dbReference type="KEGG" id="dvv:114324443"/>
<dbReference type="EnsemblMetazoa" id="XM_028272300.2">
    <property type="protein sequence ID" value="XP_028128101.1"/>
    <property type="gene ID" value="LOC114324443"/>
</dbReference>
<dbReference type="GO" id="GO:0007155">
    <property type="term" value="P:cell adhesion"/>
    <property type="evidence" value="ECO:0007669"/>
    <property type="project" value="UniProtKB-KW"/>
</dbReference>
<keyword evidence="10" id="KW-1185">Reference proteome</keyword>
<evidence type="ECO:0000256" key="8">
    <source>
        <dbReference type="SAM" id="Phobius"/>
    </source>
</evidence>
<dbReference type="Pfam" id="PF04923">
    <property type="entry name" value="Ninjurin"/>
    <property type="match status" value="1"/>
</dbReference>
<keyword evidence="5 8" id="KW-1133">Transmembrane helix</keyword>
<evidence type="ECO:0000256" key="7">
    <source>
        <dbReference type="SAM" id="MobiDB-lite"/>
    </source>
</evidence>